<feature type="transmembrane region" description="Helical" evidence="1">
    <location>
        <begin position="159"/>
        <end position="182"/>
    </location>
</feature>
<keyword evidence="1" id="KW-0472">Membrane</keyword>
<dbReference type="Pfam" id="PF00990">
    <property type="entry name" value="GGDEF"/>
    <property type="match status" value="1"/>
</dbReference>
<dbReference type="SUPFAM" id="SSF55073">
    <property type="entry name" value="Nucleotide cyclase"/>
    <property type="match status" value="1"/>
</dbReference>
<evidence type="ECO:0000313" key="3">
    <source>
        <dbReference type="EMBL" id="OBH89466.1"/>
    </source>
</evidence>
<keyword evidence="1" id="KW-0812">Transmembrane</keyword>
<dbReference type="RefSeq" id="WP_067309805.1">
    <property type="nucleotide sequence ID" value="NZ_LZJY01000368.1"/>
</dbReference>
<feature type="transmembrane region" description="Helical" evidence="1">
    <location>
        <begin position="86"/>
        <end position="103"/>
    </location>
</feature>
<name>A0A1A2ULQ0_MYCSC</name>
<keyword evidence="1" id="KW-1133">Transmembrane helix</keyword>
<evidence type="ECO:0000259" key="2">
    <source>
        <dbReference type="PROSITE" id="PS50887"/>
    </source>
</evidence>
<feature type="transmembrane region" description="Helical" evidence="1">
    <location>
        <begin position="57"/>
        <end position="79"/>
    </location>
</feature>
<organism evidence="3 4">
    <name type="scientific">Mycobacterium scrofulaceum</name>
    <dbReference type="NCBI Taxonomy" id="1783"/>
    <lineage>
        <taxon>Bacteria</taxon>
        <taxon>Bacillati</taxon>
        <taxon>Actinomycetota</taxon>
        <taxon>Actinomycetes</taxon>
        <taxon>Mycobacteriales</taxon>
        <taxon>Mycobacteriaceae</taxon>
        <taxon>Mycobacterium</taxon>
    </lineage>
</organism>
<dbReference type="PANTHER" id="PTHR45138">
    <property type="entry name" value="REGULATORY COMPONENTS OF SENSORY TRANSDUCTION SYSTEM"/>
    <property type="match status" value="1"/>
</dbReference>
<dbReference type="InterPro" id="IPR000160">
    <property type="entry name" value="GGDEF_dom"/>
</dbReference>
<evidence type="ECO:0000313" key="4">
    <source>
        <dbReference type="Proteomes" id="UP000092207"/>
    </source>
</evidence>
<dbReference type="PROSITE" id="PS50887">
    <property type="entry name" value="GGDEF"/>
    <property type="match status" value="1"/>
</dbReference>
<reference evidence="3 4" key="1">
    <citation type="submission" date="2016-06" db="EMBL/GenBank/DDBJ databases">
        <authorList>
            <person name="Kjaerup R.B."/>
            <person name="Dalgaard T.S."/>
            <person name="Juul-Madsen H.R."/>
        </authorList>
    </citation>
    <scope>NUCLEOTIDE SEQUENCE [LARGE SCALE GENOMIC DNA]</scope>
    <source>
        <strain evidence="3 4">E2838</strain>
    </source>
</reference>
<dbReference type="PANTHER" id="PTHR45138:SF9">
    <property type="entry name" value="DIGUANYLATE CYCLASE DGCM-RELATED"/>
    <property type="match status" value="1"/>
</dbReference>
<dbReference type="NCBIfam" id="TIGR00254">
    <property type="entry name" value="GGDEF"/>
    <property type="match status" value="1"/>
</dbReference>
<gene>
    <name evidence="3" type="ORF">A5679_02525</name>
</gene>
<sequence>MSRLMSWWSQPDQYDWISTFLRQRGGLRTAQKIMAVIAGLATLVPLTVLFIERRPSTGVVIAGGFTAAFTSLMTIFWLARWPSRRQSKAAVVVGVMCIGGWSLTQPAAALAALACTPLAVTGAYIAIFHRAKFMLLNAVVGIPITITAVLRLVREANVAVAVSTFWLINFVNFSVPLAVWGMSRAVGMYARRAEEDALTGLLNRRAFAETVSNLLANPPLMHTHLAVVMVDLDNFKRINDTHGHSVGDHALREVAELLREHAPADAAICRAGGEEFLVAMTCSMAEVAPLASRICAAIAGLSLQFTASVGTASVELRLLRRVGVATRLEELITIADSAMYDAKRSGGNRAYHSTRIKI</sequence>
<dbReference type="GO" id="GO:0052621">
    <property type="term" value="F:diguanylate cyclase activity"/>
    <property type="evidence" value="ECO:0007669"/>
    <property type="project" value="TreeGrafter"/>
</dbReference>
<dbReference type="Proteomes" id="UP000092207">
    <property type="component" value="Unassembled WGS sequence"/>
</dbReference>
<dbReference type="SMART" id="SM00267">
    <property type="entry name" value="GGDEF"/>
    <property type="match status" value="1"/>
</dbReference>
<feature type="transmembrane region" description="Helical" evidence="1">
    <location>
        <begin position="134"/>
        <end position="153"/>
    </location>
</feature>
<dbReference type="EMBL" id="LZJY01000368">
    <property type="protein sequence ID" value="OBH89466.1"/>
    <property type="molecule type" value="Genomic_DNA"/>
</dbReference>
<dbReference type="InterPro" id="IPR029787">
    <property type="entry name" value="Nucleotide_cyclase"/>
</dbReference>
<accession>A0A1A2ULQ0</accession>
<feature type="transmembrane region" description="Helical" evidence="1">
    <location>
        <begin position="33"/>
        <end position="51"/>
    </location>
</feature>
<protein>
    <recommendedName>
        <fullName evidence="2">GGDEF domain-containing protein</fullName>
    </recommendedName>
</protein>
<dbReference type="InterPro" id="IPR050469">
    <property type="entry name" value="Diguanylate_Cyclase"/>
</dbReference>
<dbReference type="Gene3D" id="3.30.70.270">
    <property type="match status" value="1"/>
</dbReference>
<dbReference type="InterPro" id="IPR043128">
    <property type="entry name" value="Rev_trsase/Diguanyl_cyclase"/>
</dbReference>
<dbReference type="CDD" id="cd01949">
    <property type="entry name" value="GGDEF"/>
    <property type="match status" value="1"/>
</dbReference>
<evidence type="ECO:0000256" key="1">
    <source>
        <dbReference type="SAM" id="Phobius"/>
    </source>
</evidence>
<proteinExistence type="predicted"/>
<comment type="caution">
    <text evidence="3">The sequence shown here is derived from an EMBL/GenBank/DDBJ whole genome shotgun (WGS) entry which is preliminary data.</text>
</comment>
<dbReference type="AlphaFoldDB" id="A0A1A2ULQ0"/>
<feature type="domain" description="GGDEF" evidence="2">
    <location>
        <begin position="223"/>
        <end position="355"/>
    </location>
</feature>